<dbReference type="RefSeq" id="WP_202012403.1">
    <property type="nucleotide sequence ID" value="NZ_JAERRB010000006.1"/>
</dbReference>
<accession>A0ABS1KX26</accession>
<evidence type="ECO:0000256" key="1">
    <source>
        <dbReference type="SAM" id="MobiDB-lite"/>
    </source>
</evidence>
<feature type="compositionally biased region" description="Basic and acidic residues" evidence="1">
    <location>
        <begin position="300"/>
        <end position="317"/>
    </location>
</feature>
<keyword evidence="2" id="KW-0812">Transmembrane</keyword>
<keyword evidence="2" id="KW-1133">Transmembrane helix</keyword>
<dbReference type="Pfam" id="PF02470">
    <property type="entry name" value="MlaD"/>
    <property type="match status" value="1"/>
</dbReference>
<protein>
    <submittedName>
        <fullName evidence="4">MCE family protein</fullName>
    </submittedName>
</protein>
<gene>
    <name evidence="4" type="ORF">JI741_18565</name>
</gene>
<name>A0ABS1KX26_9BACT</name>
<proteinExistence type="predicted"/>
<sequence length="317" mass="35327">MKLSKEFKVGLFMVVSISLLYVGFQFLKGIDFFSTTHKYYVVYQDVDKLTESNQIFLNGLAVGRVSDIEIQQSRNRVIVQLDIESNIVLTDSTRALLDGELLGGRFIDLDVRRGTRKLNPKDTILAEVSKGIMDFAGPVATTLQTTLQNLNVVLGNLARNTNRLDTMFIRLQATPGLLNRTLITANTNIGELGSTVKGVANNLNGTLDQLKPTLANFKTLSDSLKMIQINGTLNRANQSLTKLNETLSRLNKGDNTLSKLMTEDTLYTNLNKLLLSVDSLAKHFNKNPKHFLAPLGKSQKQIERDLQKEKEKANAKK</sequence>
<keyword evidence="2" id="KW-0472">Membrane</keyword>
<keyword evidence="5" id="KW-1185">Reference proteome</keyword>
<dbReference type="InterPro" id="IPR003399">
    <property type="entry name" value="Mce/MlaD"/>
</dbReference>
<dbReference type="Proteomes" id="UP000613030">
    <property type="component" value="Unassembled WGS sequence"/>
</dbReference>
<dbReference type="PANTHER" id="PTHR33371:SF4">
    <property type="entry name" value="INTERMEMBRANE PHOSPHOLIPID TRANSPORT SYSTEM BINDING PROTEIN MLAD"/>
    <property type="match status" value="1"/>
</dbReference>
<dbReference type="InterPro" id="IPR052336">
    <property type="entry name" value="MlaD_Phospholipid_Transporter"/>
</dbReference>
<dbReference type="EMBL" id="JAERRB010000006">
    <property type="protein sequence ID" value="MBL0743242.1"/>
    <property type="molecule type" value="Genomic_DNA"/>
</dbReference>
<reference evidence="4 5" key="1">
    <citation type="submission" date="2021-01" db="EMBL/GenBank/DDBJ databases">
        <title>Chryseolinea sp. Jin1 Genome sequencing and assembly.</title>
        <authorList>
            <person name="Kim I."/>
        </authorList>
    </citation>
    <scope>NUCLEOTIDE SEQUENCE [LARGE SCALE GENOMIC DNA]</scope>
    <source>
        <strain evidence="4 5">Jin1</strain>
    </source>
</reference>
<evidence type="ECO:0000259" key="3">
    <source>
        <dbReference type="Pfam" id="PF02470"/>
    </source>
</evidence>
<comment type="caution">
    <text evidence="4">The sequence shown here is derived from an EMBL/GenBank/DDBJ whole genome shotgun (WGS) entry which is preliminary data.</text>
</comment>
<evidence type="ECO:0000313" key="5">
    <source>
        <dbReference type="Proteomes" id="UP000613030"/>
    </source>
</evidence>
<evidence type="ECO:0000313" key="4">
    <source>
        <dbReference type="EMBL" id="MBL0743242.1"/>
    </source>
</evidence>
<feature type="region of interest" description="Disordered" evidence="1">
    <location>
        <begin position="290"/>
        <end position="317"/>
    </location>
</feature>
<feature type="transmembrane region" description="Helical" evidence="2">
    <location>
        <begin position="7"/>
        <end position="27"/>
    </location>
</feature>
<organism evidence="4 5">
    <name type="scientific">Chryseolinea lacunae</name>
    <dbReference type="NCBI Taxonomy" id="2801331"/>
    <lineage>
        <taxon>Bacteria</taxon>
        <taxon>Pseudomonadati</taxon>
        <taxon>Bacteroidota</taxon>
        <taxon>Cytophagia</taxon>
        <taxon>Cytophagales</taxon>
        <taxon>Fulvivirgaceae</taxon>
        <taxon>Chryseolinea</taxon>
    </lineage>
</organism>
<feature type="domain" description="Mce/MlaD" evidence="3">
    <location>
        <begin position="37"/>
        <end position="110"/>
    </location>
</feature>
<evidence type="ECO:0000256" key="2">
    <source>
        <dbReference type="SAM" id="Phobius"/>
    </source>
</evidence>
<dbReference type="PANTHER" id="PTHR33371">
    <property type="entry name" value="INTERMEMBRANE PHOSPHOLIPID TRANSPORT SYSTEM BINDING PROTEIN MLAD-RELATED"/>
    <property type="match status" value="1"/>
</dbReference>